<accession>A0ABP3NV49</accession>
<dbReference type="EMBL" id="BAAAGS010000063">
    <property type="protein sequence ID" value="GAA0554215.1"/>
    <property type="molecule type" value="Genomic_DNA"/>
</dbReference>
<protein>
    <recommendedName>
        <fullName evidence="4">DUF3800 domain-containing protein</fullName>
    </recommendedName>
</protein>
<keyword evidence="3" id="KW-1185">Reference proteome</keyword>
<comment type="caution">
    <text evidence="2">The sequence shown here is derived from an EMBL/GenBank/DDBJ whole genome shotgun (WGS) entry which is preliminary data.</text>
</comment>
<name>A0ABP3NV49_SACER</name>
<proteinExistence type="predicted"/>
<feature type="region of interest" description="Disordered" evidence="1">
    <location>
        <begin position="160"/>
        <end position="193"/>
    </location>
</feature>
<organism evidence="2 3">
    <name type="scientific">Saccharopolyspora erythraea</name>
    <name type="common">Streptomyces erythraeus</name>
    <dbReference type="NCBI Taxonomy" id="1836"/>
    <lineage>
        <taxon>Bacteria</taxon>
        <taxon>Bacillati</taxon>
        <taxon>Actinomycetota</taxon>
        <taxon>Actinomycetes</taxon>
        <taxon>Pseudonocardiales</taxon>
        <taxon>Pseudonocardiaceae</taxon>
        <taxon>Saccharopolyspora</taxon>
    </lineage>
</organism>
<gene>
    <name evidence="2" type="ORF">GCM10009533_60230</name>
</gene>
<evidence type="ECO:0000256" key="1">
    <source>
        <dbReference type="SAM" id="MobiDB-lite"/>
    </source>
</evidence>
<reference evidence="3" key="1">
    <citation type="journal article" date="2019" name="Int. J. Syst. Evol. Microbiol.">
        <title>The Global Catalogue of Microorganisms (GCM) 10K type strain sequencing project: providing services to taxonomists for standard genome sequencing and annotation.</title>
        <authorList>
            <consortium name="The Broad Institute Genomics Platform"/>
            <consortium name="The Broad Institute Genome Sequencing Center for Infectious Disease"/>
            <person name="Wu L."/>
            <person name="Ma J."/>
        </authorList>
    </citation>
    <scope>NUCLEOTIDE SEQUENCE [LARGE SCALE GENOMIC DNA]</scope>
    <source>
        <strain evidence="3">JCM 10303</strain>
    </source>
</reference>
<dbReference type="RefSeq" id="WP_009950480.1">
    <property type="nucleotide sequence ID" value="NZ_BAAAGS010000063.1"/>
</dbReference>
<evidence type="ECO:0000313" key="2">
    <source>
        <dbReference type="EMBL" id="GAA0554215.1"/>
    </source>
</evidence>
<sequence>MFQAAYVDESYDLTLGVYVLTAGIVDLADAERIRSALRDLRPGGGKLHWYESDHSHRLHPAKAVGVLPVGHITVIGRGKRMRAERARRKCMETLLPELDRNAVGPVVFECRQPRNNKQDQELVAVCRRKRLLSVRIQVSFVPGGSEPLLWVADVACGARTSVENPPTSPSSARRRPRSRSGSLDGQEKRPQKT</sequence>
<dbReference type="Proteomes" id="UP001500729">
    <property type="component" value="Unassembled WGS sequence"/>
</dbReference>
<evidence type="ECO:0008006" key="4">
    <source>
        <dbReference type="Google" id="ProtNLM"/>
    </source>
</evidence>
<evidence type="ECO:0000313" key="3">
    <source>
        <dbReference type="Proteomes" id="UP001500729"/>
    </source>
</evidence>